<evidence type="ECO:0000313" key="7">
    <source>
        <dbReference type="Proteomes" id="UP000256424"/>
    </source>
</evidence>
<accession>A0A3D8JA40</accession>
<dbReference type="GO" id="GO:0006935">
    <property type="term" value="P:chemotaxis"/>
    <property type="evidence" value="ECO:0007669"/>
    <property type="project" value="InterPro"/>
</dbReference>
<protein>
    <recommendedName>
        <fullName evidence="5">Methyl-accepting transducer domain-containing protein</fullName>
    </recommendedName>
</protein>
<feature type="domain" description="Methyl-accepting transducer" evidence="5">
    <location>
        <begin position="329"/>
        <end position="565"/>
    </location>
</feature>
<evidence type="ECO:0000256" key="2">
    <source>
        <dbReference type="ARBA" id="ARBA00029447"/>
    </source>
</evidence>
<dbReference type="OrthoDB" id="5320143at2"/>
<dbReference type="GO" id="GO:0016020">
    <property type="term" value="C:membrane"/>
    <property type="evidence" value="ECO:0007669"/>
    <property type="project" value="InterPro"/>
</dbReference>
<evidence type="ECO:0000313" key="6">
    <source>
        <dbReference type="EMBL" id="RDU73771.1"/>
    </source>
</evidence>
<dbReference type="InterPro" id="IPR004089">
    <property type="entry name" value="MCPsignal_dom"/>
</dbReference>
<comment type="similarity">
    <text evidence="2">Belongs to the methyl-accepting chemotaxis (MCP) protein family.</text>
</comment>
<dbReference type="AlphaFoldDB" id="A0A3D8JA40"/>
<evidence type="ECO:0000256" key="4">
    <source>
        <dbReference type="SAM" id="Phobius"/>
    </source>
</evidence>
<dbReference type="PROSITE" id="PS50111">
    <property type="entry name" value="CHEMOTAXIS_TRANSDUC_2"/>
    <property type="match status" value="1"/>
</dbReference>
<keyword evidence="7" id="KW-1185">Reference proteome</keyword>
<dbReference type="SMART" id="SM00283">
    <property type="entry name" value="MA"/>
    <property type="match status" value="1"/>
</dbReference>
<feature type="transmembrane region" description="Helical" evidence="4">
    <location>
        <begin position="246"/>
        <end position="266"/>
    </location>
</feature>
<dbReference type="PANTHER" id="PTHR32089">
    <property type="entry name" value="METHYL-ACCEPTING CHEMOTAXIS PROTEIN MCPB"/>
    <property type="match status" value="1"/>
</dbReference>
<dbReference type="GO" id="GO:0004888">
    <property type="term" value="F:transmembrane signaling receptor activity"/>
    <property type="evidence" value="ECO:0007669"/>
    <property type="project" value="InterPro"/>
</dbReference>
<gene>
    <name evidence="6" type="ORF">CQA66_00880</name>
</gene>
<keyword evidence="1 3" id="KW-0807">Transducer</keyword>
<dbReference type="Gene3D" id="1.10.287.950">
    <property type="entry name" value="Methyl-accepting chemotaxis protein"/>
    <property type="match status" value="1"/>
</dbReference>
<dbReference type="GO" id="GO:0007165">
    <property type="term" value="P:signal transduction"/>
    <property type="evidence" value="ECO:0007669"/>
    <property type="project" value="UniProtKB-KW"/>
</dbReference>
<dbReference type="PANTHER" id="PTHR32089:SF112">
    <property type="entry name" value="LYSOZYME-LIKE PROTEIN-RELATED"/>
    <property type="match status" value="1"/>
</dbReference>
<evidence type="ECO:0000256" key="1">
    <source>
        <dbReference type="ARBA" id="ARBA00023224"/>
    </source>
</evidence>
<evidence type="ECO:0000256" key="3">
    <source>
        <dbReference type="PROSITE-ProRule" id="PRU00284"/>
    </source>
</evidence>
<dbReference type="InterPro" id="IPR004090">
    <property type="entry name" value="Chemotax_Me-accpt_rcpt"/>
</dbReference>
<dbReference type="PRINTS" id="PR00260">
    <property type="entry name" value="CHEMTRNSDUCR"/>
</dbReference>
<dbReference type="SUPFAM" id="SSF58104">
    <property type="entry name" value="Methyl-accepting chemotaxis protein (MCP) signaling domain"/>
    <property type="match status" value="1"/>
</dbReference>
<name>A0A3D8JA40_9HELI</name>
<dbReference type="EMBL" id="NXLW01000001">
    <property type="protein sequence ID" value="RDU73771.1"/>
    <property type="molecule type" value="Genomic_DNA"/>
</dbReference>
<keyword evidence="4" id="KW-0812">Transmembrane</keyword>
<sequence>MSNIYKNNGVSRHGILGYFTDSTLSKKLNFSLSILSGLIIIVALLFFLFKYSFWNFIAIEEATFHKIHNSFTDLENLAANASSQINLMREYVKETKASMNDTESLIEQFEFIGAINARLIQLVLNPADMQNRNLILQMTRSWNDSFIKNNPDLHEFYPKIAEVLTSGDTRVISLKLQGYFQDIYNILIEHISDASDKTNKNLATSAENLEKISAAIEANSHSLANVLKDLSAIQTIRDTAVWQSNVVMAILIVILITTVLAVSIVFKVLANFTRDSEKVVDYLQDVSKGGEKLIVGGTLQLNRSKNDELYIISLFINSFIDKMKQTIEIAGETSKEIVNLHSSIANLKDNVWTVSGKTQESVSQSGDIVHGLDRNIESSQQSQNKINASKQILDSTSSSVNRLLEQLQKSLSSQVQLNGRLDELAGSVLQIRSVLSLIYDVSKQTNLLALNAAIEAARAGEHGRGFAVVADEVRKLAEGTQKNLGDIETTISLVNDNLDNISHAVKNSVDIFNELSEESERSKQSILEIQDCMNEVVTDIVAQSSGSISLANQTKQIIGSMNMINNLLSESSKVIENVLQRSLQLKENDEVLSKVIKGF</sequence>
<evidence type="ECO:0000259" key="5">
    <source>
        <dbReference type="PROSITE" id="PS50111"/>
    </source>
</evidence>
<dbReference type="Proteomes" id="UP000256424">
    <property type="component" value="Unassembled WGS sequence"/>
</dbReference>
<keyword evidence="4" id="KW-1133">Transmembrane helix</keyword>
<reference evidence="6 7" key="1">
    <citation type="submission" date="2018-04" db="EMBL/GenBank/DDBJ databases">
        <title>Novel Campyloabacter and Helicobacter Species and Strains.</title>
        <authorList>
            <person name="Mannion A.J."/>
            <person name="Shen Z."/>
            <person name="Fox J.G."/>
        </authorList>
    </citation>
    <scope>NUCLEOTIDE SEQUENCE [LARGE SCALE GENOMIC DNA]</scope>
    <source>
        <strain evidence="6 7">MIT 97-5075</strain>
    </source>
</reference>
<dbReference type="Pfam" id="PF00015">
    <property type="entry name" value="MCPsignal"/>
    <property type="match status" value="1"/>
</dbReference>
<proteinExistence type="inferred from homology"/>
<feature type="transmembrane region" description="Helical" evidence="4">
    <location>
        <begin position="28"/>
        <end position="49"/>
    </location>
</feature>
<comment type="caution">
    <text evidence="6">The sequence shown here is derived from an EMBL/GenBank/DDBJ whole genome shotgun (WGS) entry which is preliminary data.</text>
</comment>
<dbReference type="RefSeq" id="WP_104762604.1">
    <property type="nucleotide sequence ID" value="NZ_FZPM01000005.1"/>
</dbReference>
<keyword evidence="4" id="KW-0472">Membrane</keyword>
<organism evidence="6 7">
    <name type="scientific">Helicobacter aurati</name>
    <dbReference type="NCBI Taxonomy" id="137778"/>
    <lineage>
        <taxon>Bacteria</taxon>
        <taxon>Pseudomonadati</taxon>
        <taxon>Campylobacterota</taxon>
        <taxon>Epsilonproteobacteria</taxon>
        <taxon>Campylobacterales</taxon>
        <taxon>Helicobacteraceae</taxon>
        <taxon>Helicobacter</taxon>
    </lineage>
</organism>